<dbReference type="EMBL" id="CP038444">
    <property type="protein sequence ID" value="QJT32059.1"/>
    <property type="molecule type" value="Genomic_DNA"/>
</dbReference>
<evidence type="ECO:0000259" key="1">
    <source>
        <dbReference type="Pfam" id="PF14341"/>
    </source>
</evidence>
<dbReference type="Proteomes" id="UP000502657">
    <property type="component" value="Chromosome"/>
</dbReference>
<gene>
    <name evidence="3" type="ORF">E4186_19150</name>
    <name evidence="4" type="ORF">E4188_11320</name>
    <name evidence="2" type="ORF">LZT28_07745</name>
</gene>
<sequence>MRIQSGFTTFTVTLILLLILLAVTLLVGKLLVADRRITLNETLYRQVMALAEQGLSYGFGRLSAEGSSCPSLLPAWSGNSFSPSGAGGTYTLTVECITPFPVVAGSTTPIAPIRIRSVASLSNSQAQAAVEARYVQSNVLAGTPAAPLTVAGGMAVGGNFTVVANPNGGGPGVPLSIWTNDYVDLNTGSGQTCHQGDYAGGCSANISQPGNKQSDIKDSDPDFPTDLVWYLFNENDDAAGWANIESRANQIVNNCNGLGPTTTGLVIVNGDCNPGSNIGTQSAPVVLIIKDGSLTINGNRQLYGLVFAYSSHPATATTDIKLTGGAIVNGALAANFELGKANGTYDAKYDEAALSNIRTGAAFQTLKQVPGSWRDW</sequence>
<dbReference type="Proteomes" id="UP000502006">
    <property type="component" value="Chromosome"/>
</dbReference>
<evidence type="ECO:0000313" key="5">
    <source>
        <dbReference type="Proteomes" id="UP000502006"/>
    </source>
</evidence>
<evidence type="ECO:0000313" key="4">
    <source>
        <dbReference type="EMBL" id="QJT39047.1"/>
    </source>
</evidence>
<evidence type="ECO:0000313" key="2">
    <source>
        <dbReference type="EMBL" id="MCV3288149.1"/>
    </source>
</evidence>
<protein>
    <recommendedName>
        <fullName evidence="1">Type 4 fimbrial biogenesis protein PilX N-terminal domain-containing protein</fullName>
    </recommendedName>
</protein>
<reference evidence="5 6" key="1">
    <citation type="submission" date="2019-03" db="EMBL/GenBank/DDBJ databases">
        <title>Novel transposon Tn6433 accelerates the dissemination of tet(E) in Aeromonas from aerobic biofilm under oxytetracycline stress.</title>
        <authorList>
            <person name="Shi Y."/>
            <person name="Tian Z."/>
            <person name="Zhang Y."/>
            <person name="Zhang H."/>
            <person name="Yang M."/>
        </authorList>
    </citation>
    <scope>NUCLEOTIDE SEQUENCE [LARGE SCALE GENOMIC DNA]</scope>
    <source>
        <strain evidence="4 6">R50-22</strain>
        <strain evidence="3 5">T5-8</strain>
    </source>
</reference>
<dbReference type="InterPro" id="IPR025746">
    <property type="entry name" value="PilX_N_dom"/>
</dbReference>
<keyword evidence="6" id="KW-1185">Reference proteome</keyword>
<dbReference type="RefSeq" id="WP_042648820.1">
    <property type="nucleotide sequence ID" value="NZ_CAAKNK010000222.1"/>
</dbReference>
<feature type="domain" description="Type 4 fimbrial biogenesis protein PilX N-terminal" evidence="1">
    <location>
        <begin position="5"/>
        <end position="55"/>
    </location>
</feature>
<dbReference type="Proteomes" id="UP001208651">
    <property type="component" value="Unassembled WGS sequence"/>
</dbReference>
<organism evidence="3 5">
    <name type="scientific">Aeromonas media</name>
    <dbReference type="NCBI Taxonomy" id="651"/>
    <lineage>
        <taxon>Bacteria</taxon>
        <taxon>Pseudomonadati</taxon>
        <taxon>Pseudomonadota</taxon>
        <taxon>Gammaproteobacteria</taxon>
        <taxon>Aeromonadales</taxon>
        <taxon>Aeromonadaceae</taxon>
        <taxon>Aeromonas</taxon>
    </lineage>
</organism>
<dbReference type="EMBL" id="JAJVCY010000009">
    <property type="protein sequence ID" value="MCV3288149.1"/>
    <property type="molecule type" value="Genomic_DNA"/>
</dbReference>
<evidence type="ECO:0000313" key="6">
    <source>
        <dbReference type="Proteomes" id="UP000502657"/>
    </source>
</evidence>
<dbReference type="AlphaFoldDB" id="A0AAE7AIC7"/>
<name>A0AAE7AIC7_AERME</name>
<dbReference type="Pfam" id="PF14341">
    <property type="entry name" value="PilX_N"/>
    <property type="match status" value="1"/>
</dbReference>
<reference evidence="2" key="2">
    <citation type="submission" date="2022-01" db="EMBL/GenBank/DDBJ databases">
        <title>Comparison of Fish pathogen Aeromonas spp.</title>
        <authorList>
            <person name="Dubey S."/>
            <person name="Sorum H."/>
            <person name="Munangandu H.M."/>
        </authorList>
    </citation>
    <scope>NUCLEOTIDE SEQUENCE</scope>
    <source>
        <strain evidence="2">SD/21-15</strain>
    </source>
</reference>
<dbReference type="EMBL" id="CP038448">
    <property type="protein sequence ID" value="QJT39047.1"/>
    <property type="molecule type" value="Genomic_DNA"/>
</dbReference>
<evidence type="ECO:0000313" key="3">
    <source>
        <dbReference type="EMBL" id="QJT32059.1"/>
    </source>
</evidence>
<proteinExistence type="predicted"/>
<accession>A0AAE7AIC7</accession>